<accession>A0A3D9HQ70</accession>
<organism evidence="2 3">
    <name type="scientific">Cohnella lupini</name>
    <dbReference type="NCBI Taxonomy" id="1294267"/>
    <lineage>
        <taxon>Bacteria</taxon>
        <taxon>Bacillati</taxon>
        <taxon>Bacillota</taxon>
        <taxon>Bacilli</taxon>
        <taxon>Bacillales</taxon>
        <taxon>Paenibacillaceae</taxon>
        <taxon>Cohnella</taxon>
    </lineage>
</organism>
<name>A0A3D9HQ70_9BACL</name>
<feature type="transmembrane region" description="Helical" evidence="1">
    <location>
        <begin position="30"/>
        <end position="48"/>
    </location>
</feature>
<dbReference type="AlphaFoldDB" id="A0A3D9HQ70"/>
<comment type="caution">
    <text evidence="2">The sequence shown here is derived from an EMBL/GenBank/DDBJ whole genome shotgun (WGS) entry which is preliminary data.</text>
</comment>
<dbReference type="Proteomes" id="UP000256869">
    <property type="component" value="Unassembled WGS sequence"/>
</dbReference>
<keyword evidence="1" id="KW-1133">Transmembrane helix</keyword>
<proteinExistence type="predicted"/>
<sequence>MKKIIISALSGAITFAVVWTLINYLRDKHLDYSGVIAGLFWLIVYLPLSINRYKKKIAHH</sequence>
<keyword evidence="1" id="KW-0472">Membrane</keyword>
<keyword evidence="1" id="KW-0812">Transmembrane</keyword>
<evidence type="ECO:0000256" key="1">
    <source>
        <dbReference type="SAM" id="Phobius"/>
    </source>
</evidence>
<keyword evidence="3" id="KW-1185">Reference proteome</keyword>
<gene>
    <name evidence="2" type="ORF">DFP95_14228</name>
</gene>
<dbReference type="RefSeq" id="WP_147304237.1">
    <property type="nucleotide sequence ID" value="NZ_QRDY01000042.1"/>
</dbReference>
<reference evidence="2 3" key="1">
    <citation type="submission" date="2018-07" db="EMBL/GenBank/DDBJ databases">
        <title>Genomic Encyclopedia of Type Strains, Phase III (KMG-III): the genomes of soil and plant-associated and newly described type strains.</title>
        <authorList>
            <person name="Whitman W."/>
        </authorList>
    </citation>
    <scope>NUCLEOTIDE SEQUENCE [LARGE SCALE GENOMIC DNA]</scope>
    <source>
        <strain evidence="2 3">CECT 8236</strain>
    </source>
</reference>
<dbReference type="EMBL" id="QRDY01000042">
    <property type="protein sequence ID" value="RED51653.1"/>
    <property type="molecule type" value="Genomic_DNA"/>
</dbReference>
<evidence type="ECO:0000313" key="2">
    <source>
        <dbReference type="EMBL" id="RED51653.1"/>
    </source>
</evidence>
<protein>
    <submittedName>
        <fullName evidence="2">Uncharacterized protein</fullName>
    </submittedName>
</protein>
<evidence type="ECO:0000313" key="3">
    <source>
        <dbReference type="Proteomes" id="UP000256869"/>
    </source>
</evidence>